<dbReference type="PROSITE" id="PS51144">
    <property type="entry name" value="ALPHA_CA_2"/>
    <property type="match status" value="1"/>
</dbReference>
<dbReference type="PANTHER" id="PTHR18952">
    <property type="entry name" value="CARBONIC ANHYDRASE"/>
    <property type="match status" value="1"/>
</dbReference>
<dbReference type="Pfam" id="PF00194">
    <property type="entry name" value="Carb_anhydrase"/>
    <property type="match status" value="1"/>
</dbReference>
<dbReference type="SUPFAM" id="SSF51069">
    <property type="entry name" value="Carbonic anhydrase"/>
    <property type="match status" value="1"/>
</dbReference>
<dbReference type="CDD" id="cd03124">
    <property type="entry name" value="alpha_CA_prokaryotic_like"/>
    <property type="match status" value="1"/>
</dbReference>
<dbReference type="EMBL" id="NAJL01000054">
    <property type="protein sequence ID" value="TKA23525.1"/>
    <property type="molecule type" value="Genomic_DNA"/>
</dbReference>
<sequence length="276" mass="30968">MAPTFKILSAAAIITLAAACAKHDNHQSNFQKRQVLTPGGRDEKDWAYPESYDWGSINSNYSLCQMGTQQAPIPLALDQGLSQRHRPDFVGFPSNVTGNFYNWGYGPAYTIAHEDGRFNTLPSMTFDNKTVYLRGWHIHAPADHTVGGVRSRAELHYVMVDSAGHEAAVLALRLDPGQTPSPFFSELPKPLLGFNETDQIMNQTLNPRLPLEAVDFFSEFWTYQGSLTSPPCTEGIRWFLARTILFISHEQMQALLLVSQFSARAEQQVWLHQINA</sequence>
<reference evidence="3 4" key="1">
    <citation type="submission" date="2017-03" db="EMBL/GenBank/DDBJ databases">
        <title>Genomes of endolithic fungi from Antarctica.</title>
        <authorList>
            <person name="Coleine C."/>
            <person name="Masonjones S."/>
            <person name="Stajich J.E."/>
        </authorList>
    </citation>
    <scope>NUCLEOTIDE SEQUENCE [LARGE SCALE GENOMIC DNA]</scope>
    <source>
        <strain evidence="3 4">CCFEE 6315</strain>
    </source>
</reference>
<keyword evidence="4" id="KW-1185">Reference proteome</keyword>
<dbReference type="Gene3D" id="3.10.200.10">
    <property type="entry name" value="Alpha carbonic anhydrase"/>
    <property type="match status" value="1"/>
</dbReference>
<dbReference type="InterPro" id="IPR036398">
    <property type="entry name" value="CA_dom_sf"/>
</dbReference>
<feature type="signal peptide" evidence="1">
    <location>
        <begin position="1"/>
        <end position="19"/>
    </location>
</feature>
<evidence type="ECO:0000256" key="1">
    <source>
        <dbReference type="SAM" id="SignalP"/>
    </source>
</evidence>
<organism evidence="3 4">
    <name type="scientific">Salinomyces thailandicus</name>
    <dbReference type="NCBI Taxonomy" id="706561"/>
    <lineage>
        <taxon>Eukaryota</taxon>
        <taxon>Fungi</taxon>
        <taxon>Dikarya</taxon>
        <taxon>Ascomycota</taxon>
        <taxon>Pezizomycotina</taxon>
        <taxon>Dothideomycetes</taxon>
        <taxon>Dothideomycetidae</taxon>
        <taxon>Mycosphaerellales</taxon>
        <taxon>Teratosphaeriaceae</taxon>
        <taxon>Salinomyces</taxon>
    </lineage>
</organism>
<accession>A0A4U0TP65</accession>
<dbReference type="SMART" id="SM01057">
    <property type="entry name" value="Carb_anhydrase"/>
    <property type="match status" value="1"/>
</dbReference>
<name>A0A4U0TP65_9PEZI</name>
<evidence type="ECO:0000313" key="4">
    <source>
        <dbReference type="Proteomes" id="UP000308549"/>
    </source>
</evidence>
<dbReference type="GO" id="GO:0008270">
    <property type="term" value="F:zinc ion binding"/>
    <property type="evidence" value="ECO:0007669"/>
    <property type="project" value="InterPro"/>
</dbReference>
<proteinExistence type="predicted"/>
<evidence type="ECO:0000313" key="3">
    <source>
        <dbReference type="EMBL" id="TKA23525.1"/>
    </source>
</evidence>
<dbReference type="PANTHER" id="PTHR18952:SF274">
    <property type="entry name" value="ALPHA-CARBONIC ANHYDRASE DOMAIN-CONTAINING PROTEIN"/>
    <property type="match status" value="1"/>
</dbReference>
<dbReference type="OrthoDB" id="429145at2759"/>
<comment type="caution">
    <text evidence="3">The sequence shown here is derived from an EMBL/GenBank/DDBJ whole genome shotgun (WGS) entry which is preliminary data.</text>
</comment>
<dbReference type="PROSITE" id="PS51257">
    <property type="entry name" value="PROKAR_LIPOPROTEIN"/>
    <property type="match status" value="1"/>
</dbReference>
<dbReference type="Proteomes" id="UP000308549">
    <property type="component" value="Unassembled WGS sequence"/>
</dbReference>
<feature type="domain" description="Alpha-carbonic anhydrase" evidence="2">
    <location>
        <begin position="44"/>
        <end position="276"/>
    </location>
</feature>
<dbReference type="GO" id="GO:0004089">
    <property type="term" value="F:carbonate dehydratase activity"/>
    <property type="evidence" value="ECO:0007669"/>
    <property type="project" value="InterPro"/>
</dbReference>
<protein>
    <recommendedName>
        <fullName evidence="2">Alpha-carbonic anhydrase domain-containing protein</fullName>
    </recommendedName>
</protein>
<gene>
    <name evidence="3" type="ORF">B0A50_07103</name>
</gene>
<dbReference type="AlphaFoldDB" id="A0A4U0TP65"/>
<evidence type="ECO:0000259" key="2">
    <source>
        <dbReference type="PROSITE" id="PS51144"/>
    </source>
</evidence>
<dbReference type="InterPro" id="IPR023561">
    <property type="entry name" value="Carbonic_anhydrase_a-class"/>
</dbReference>
<dbReference type="InterPro" id="IPR041891">
    <property type="entry name" value="Alpha_CA_prokaryot-like"/>
</dbReference>
<dbReference type="InterPro" id="IPR001148">
    <property type="entry name" value="CA_dom"/>
</dbReference>
<keyword evidence="1" id="KW-0732">Signal</keyword>
<feature type="chain" id="PRO_5020580483" description="Alpha-carbonic anhydrase domain-containing protein" evidence="1">
    <location>
        <begin position="20"/>
        <end position="276"/>
    </location>
</feature>